<reference evidence="1" key="2">
    <citation type="submission" date="2013-01" db="EMBL/GenBank/DDBJ databases">
        <title>The wheat powdery mildew genome reveals unique evolution of an obligate biotroph.</title>
        <authorList>
            <person name="Oberhaensli S."/>
            <person name="Wicker T."/>
            <person name="Keller B."/>
        </authorList>
    </citation>
    <scope>NUCLEOTIDE SEQUENCE</scope>
    <source>
        <strain evidence="1">96224</strain>
    </source>
</reference>
<feature type="non-terminal residue" evidence="2">
    <location>
        <position position="265"/>
    </location>
</feature>
<dbReference type="EMBL" id="UIGY01000145">
    <property type="protein sequence ID" value="SUZ11818.1"/>
    <property type="molecule type" value="Genomic_DNA"/>
</dbReference>
<dbReference type="EMBL" id="KE375117">
    <property type="protein sequence ID" value="EPQ63480.1"/>
    <property type="molecule type" value="Genomic_DNA"/>
</dbReference>
<accession>A0A061HET2</accession>
<gene>
    <name evidence="1" type="ORF">BGT96224_Ac30373</name>
    <name evidence="2" type="ORF">BGT96224V2_LOCUS4984</name>
</gene>
<reference evidence="2" key="3">
    <citation type="submission" date="2018-07" db="EMBL/GenBank/DDBJ databases">
        <authorList>
            <person name="Quirk P.G."/>
            <person name="Krulwich T.A."/>
        </authorList>
    </citation>
    <scope>NUCLEOTIDE SEQUENCE</scope>
    <source>
        <strain evidence="2">96224</strain>
    </source>
</reference>
<dbReference type="Proteomes" id="UP000053110">
    <property type="component" value="Unassembled WGS sequence"/>
</dbReference>
<proteinExistence type="predicted"/>
<dbReference type="OrthoDB" id="3600134at2759"/>
<evidence type="ECO:0000313" key="2">
    <source>
        <dbReference type="EMBL" id="SUZ11818.1"/>
    </source>
</evidence>
<protein>
    <submittedName>
        <fullName evidence="2">BgtAc-30373</fullName>
    </submittedName>
</protein>
<evidence type="ECO:0000313" key="1">
    <source>
        <dbReference type="EMBL" id="EPQ63480.1"/>
    </source>
</evidence>
<dbReference type="AlphaFoldDB" id="A0A061HET2"/>
<dbReference type="HOGENOM" id="CLU_1049677_0_0_1"/>
<name>A0A061HET2_BLUGR</name>
<sequence length="265" mass="30897">MIFHDLAMEVEDYISIGEQVNDNKVNELGEAYPSIHIRSQLCRPKGTQSKKAERFAVDDICIRKRGTSSAIMCQTLPKNIFSKLDSTAYISFLAEVRRPSLSESQPSSRTHSRSQNEVFYLQLQSLSIEVPITVKQRSKSAELSRLFSSSSPQRPPIYFPVLPTLNERLLPSEQRLCRLDKRLVGWVTQTNPIMEQWEIYARVHNHMRGSFDSKWVMKRLNSIYRSKSSNRDLLLKCRIYNRLERIKNKEIRLDRTPWVEDESFG</sequence>
<evidence type="ECO:0000313" key="3">
    <source>
        <dbReference type="Proteomes" id="UP000053110"/>
    </source>
</evidence>
<organism evidence="2">
    <name type="scientific">Blumeria graminis f. sp. tritici 96224</name>
    <dbReference type="NCBI Taxonomy" id="1268274"/>
    <lineage>
        <taxon>Eukaryota</taxon>
        <taxon>Fungi</taxon>
        <taxon>Dikarya</taxon>
        <taxon>Ascomycota</taxon>
        <taxon>Pezizomycotina</taxon>
        <taxon>Leotiomycetes</taxon>
        <taxon>Erysiphales</taxon>
        <taxon>Erysiphaceae</taxon>
        <taxon>Blumeria</taxon>
    </lineage>
</organism>
<reference evidence="3" key="1">
    <citation type="journal article" date="2013" name="Nat. Genet.">
        <title>The wheat powdery mildew genome shows the unique evolution of an obligate biotroph.</title>
        <authorList>
            <person name="Wicker T."/>
            <person name="Oberhaensli S."/>
            <person name="Parlange F."/>
            <person name="Buchmann J.P."/>
            <person name="Shatalina M."/>
            <person name="Roffler S."/>
            <person name="Ben-David R."/>
            <person name="Dolezel J."/>
            <person name="Simkova H."/>
            <person name="Schulze-Lefert P."/>
            <person name="Spanu P.D."/>
            <person name="Bruggmann R."/>
            <person name="Amselem J."/>
            <person name="Quesneville H."/>
            <person name="Ver Loren van Themaat E."/>
            <person name="Paape T."/>
            <person name="Shimizu K.K."/>
            <person name="Keller B."/>
        </authorList>
    </citation>
    <scope>NUCLEOTIDE SEQUENCE [LARGE SCALE GENOMIC DNA]</scope>
    <source>
        <strain evidence="3">96224</strain>
    </source>
</reference>